<keyword evidence="1" id="KW-0812">Transmembrane</keyword>
<dbReference type="AlphaFoldDB" id="A0A409VU63"/>
<name>A0A409VU63_9AGAR</name>
<dbReference type="EMBL" id="NHYE01005562">
    <property type="protein sequence ID" value="PPQ69794.1"/>
    <property type="molecule type" value="Genomic_DNA"/>
</dbReference>
<keyword evidence="1" id="KW-1133">Transmembrane helix</keyword>
<keyword evidence="3" id="KW-1185">Reference proteome</keyword>
<comment type="caution">
    <text evidence="2">The sequence shown here is derived from an EMBL/GenBank/DDBJ whole genome shotgun (WGS) entry which is preliminary data.</text>
</comment>
<protein>
    <submittedName>
        <fullName evidence="2">Uncharacterized protein</fullName>
    </submittedName>
</protein>
<dbReference type="PANTHER" id="PTHR35043">
    <property type="entry name" value="TRANSCRIPTION FACTOR DOMAIN-CONTAINING PROTEIN"/>
    <property type="match status" value="1"/>
</dbReference>
<evidence type="ECO:0000313" key="3">
    <source>
        <dbReference type="Proteomes" id="UP000284706"/>
    </source>
</evidence>
<accession>A0A409VU63</accession>
<dbReference type="PANTHER" id="PTHR35043:SF7">
    <property type="entry name" value="TRANSCRIPTION FACTOR DOMAIN-CONTAINING PROTEIN"/>
    <property type="match status" value="1"/>
</dbReference>
<feature type="transmembrane region" description="Helical" evidence="1">
    <location>
        <begin position="535"/>
        <end position="553"/>
    </location>
</feature>
<evidence type="ECO:0000313" key="2">
    <source>
        <dbReference type="EMBL" id="PPQ69794.1"/>
    </source>
</evidence>
<proteinExistence type="predicted"/>
<feature type="transmembrane region" description="Helical" evidence="1">
    <location>
        <begin position="52"/>
        <end position="75"/>
    </location>
</feature>
<feature type="transmembrane region" description="Helical" evidence="1">
    <location>
        <begin position="502"/>
        <end position="523"/>
    </location>
</feature>
<evidence type="ECO:0000256" key="1">
    <source>
        <dbReference type="SAM" id="Phobius"/>
    </source>
</evidence>
<gene>
    <name evidence="2" type="ORF">CVT26_014182</name>
</gene>
<dbReference type="OrthoDB" id="3029001at2759"/>
<dbReference type="Proteomes" id="UP000284706">
    <property type="component" value="Unassembled WGS sequence"/>
</dbReference>
<sequence>MNDTEATLSWVPEPNFRGTSGIFSLCLSTMIISVWSAVHFDIPTTRQGTMSSFVTSVLWMLAALFCPELLLLIAFNQRANASYIVKRAEELLPAKNTKDKKIGFFRRLFSLRSRPPTDPDEKCEESSTTSTKNVRRHSFTMVHGFYASMGGFVFDLTDEDGELEGEPFLPENRTRMSITATGVDFLMEHHPELIPDISQNSITDRTRASSLSKAILLAQITWFCTNCIARLVEGLPLSLLEITTVAHALCTLITYLLWWSKPLNVAEPTVIRGQAAREACAFMAMCSPDEKHFLFGTVSIQYPPEIASVTVLNEVEGDRDYGDWGRSSGTTRPREATVDSMDSLLESQGKRFLTIRPEQDFIPKTNLTPRQELCKTHHYSWKVSTIYKARRTPWYAKNREAGEPVVLGSVDINRCMLASLALKRYGLDIKTLNLPEKPYLTPQSTLQSSCDFKGRGIKAIARSNLSATALTIIYGLPHFLAWNARFPTPLEKTLWRIATVGVTLWGGCMAFVVLLIVVVRLLLKKFTGERRGEAFLVLSAALPYIVNSGYLLFESFRQLLYLEPAAYVLPNWPNYWPHFS</sequence>
<keyword evidence="1" id="KW-0472">Membrane</keyword>
<feature type="transmembrane region" description="Helical" evidence="1">
    <location>
        <begin position="463"/>
        <end position="482"/>
    </location>
</feature>
<organism evidence="2 3">
    <name type="scientific">Gymnopilus dilepis</name>
    <dbReference type="NCBI Taxonomy" id="231916"/>
    <lineage>
        <taxon>Eukaryota</taxon>
        <taxon>Fungi</taxon>
        <taxon>Dikarya</taxon>
        <taxon>Basidiomycota</taxon>
        <taxon>Agaricomycotina</taxon>
        <taxon>Agaricomycetes</taxon>
        <taxon>Agaricomycetidae</taxon>
        <taxon>Agaricales</taxon>
        <taxon>Agaricineae</taxon>
        <taxon>Hymenogastraceae</taxon>
        <taxon>Gymnopilus</taxon>
    </lineage>
</organism>
<dbReference type="InParanoid" id="A0A409VU63"/>
<reference evidence="2 3" key="1">
    <citation type="journal article" date="2018" name="Evol. Lett.">
        <title>Horizontal gene cluster transfer increased hallucinogenic mushroom diversity.</title>
        <authorList>
            <person name="Reynolds H.T."/>
            <person name="Vijayakumar V."/>
            <person name="Gluck-Thaler E."/>
            <person name="Korotkin H.B."/>
            <person name="Matheny P.B."/>
            <person name="Slot J.C."/>
        </authorList>
    </citation>
    <scope>NUCLEOTIDE SEQUENCE [LARGE SCALE GENOMIC DNA]</scope>
    <source>
        <strain evidence="2 3">SRW20</strain>
    </source>
</reference>
<dbReference type="STRING" id="231916.A0A409VU63"/>
<feature type="transmembrane region" description="Helical" evidence="1">
    <location>
        <begin position="21"/>
        <end position="40"/>
    </location>
</feature>